<keyword evidence="3" id="KW-0378">Hydrolase</keyword>
<reference evidence="8" key="2">
    <citation type="journal article" date="2023" name="Int. J. Mol. Sci.">
        <title>De Novo Assembly and Annotation of 11 Diverse Shrub Willow (Salix) Genomes Reveals Novel Gene Organization in Sex-Linked Regions.</title>
        <authorList>
            <person name="Hyden B."/>
            <person name="Feng K."/>
            <person name="Yates T.B."/>
            <person name="Jawdy S."/>
            <person name="Cereghino C."/>
            <person name="Smart L.B."/>
            <person name="Muchero W."/>
        </authorList>
    </citation>
    <scope>NUCLEOTIDE SEQUENCE</scope>
    <source>
        <tissue evidence="8">Shoot tip</tissue>
    </source>
</reference>
<evidence type="ECO:0000256" key="6">
    <source>
        <dbReference type="SAM" id="SignalP"/>
    </source>
</evidence>
<dbReference type="OrthoDB" id="2747330at2759"/>
<protein>
    <recommendedName>
        <fullName evidence="7">Peptidase A1 domain-containing protein</fullName>
    </recommendedName>
</protein>
<keyword evidence="9" id="KW-1185">Reference proteome</keyword>
<dbReference type="PRINTS" id="PR00792">
    <property type="entry name" value="PEPSIN"/>
</dbReference>
<dbReference type="InterPro" id="IPR021109">
    <property type="entry name" value="Peptidase_aspartic_dom_sf"/>
</dbReference>
<keyword evidence="3" id="KW-0645">Protease</keyword>
<dbReference type="Pfam" id="PF14543">
    <property type="entry name" value="TAXi_N"/>
    <property type="match status" value="1"/>
</dbReference>
<proteinExistence type="inferred from homology"/>
<dbReference type="InterPro" id="IPR033121">
    <property type="entry name" value="PEPTIDASE_A1"/>
</dbReference>
<dbReference type="SUPFAM" id="SSF50630">
    <property type="entry name" value="Acid proteases"/>
    <property type="match status" value="1"/>
</dbReference>
<keyword evidence="3" id="KW-0064">Aspartyl protease</keyword>
<dbReference type="PANTHER" id="PTHR13683:SF809">
    <property type="entry name" value="PEPTIDASE A1 DOMAIN-CONTAINING PROTEIN"/>
    <property type="match status" value="1"/>
</dbReference>
<dbReference type="CDD" id="cd05472">
    <property type="entry name" value="cnd41_like"/>
    <property type="match status" value="1"/>
</dbReference>
<evidence type="ECO:0000256" key="2">
    <source>
        <dbReference type="PIRSR" id="PIRSR601461-1"/>
    </source>
</evidence>
<dbReference type="EMBL" id="JAPFFK010000007">
    <property type="protein sequence ID" value="KAJ6756834.1"/>
    <property type="molecule type" value="Genomic_DNA"/>
</dbReference>
<keyword evidence="6" id="KW-0732">Signal</keyword>
<keyword evidence="4" id="KW-0175">Coiled coil</keyword>
<feature type="compositionally biased region" description="Polar residues" evidence="5">
    <location>
        <begin position="718"/>
        <end position="735"/>
    </location>
</feature>
<dbReference type="InterPro" id="IPR001461">
    <property type="entry name" value="Aspartic_peptidase_A1"/>
</dbReference>
<evidence type="ECO:0000256" key="3">
    <source>
        <dbReference type="RuleBase" id="RU000454"/>
    </source>
</evidence>
<dbReference type="PROSITE" id="PS51767">
    <property type="entry name" value="PEPTIDASE_A1"/>
    <property type="match status" value="1"/>
</dbReference>
<feature type="active site" evidence="2">
    <location>
        <position position="141"/>
    </location>
</feature>
<comment type="caution">
    <text evidence="8">The sequence shown here is derived from an EMBL/GenBank/DDBJ whole genome shotgun (WGS) entry which is preliminary data.</text>
</comment>
<evidence type="ECO:0000259" key="7">
    <source>
        <dbReference type="PROSITE" id="PS51767"/>
    </source>
</evidence>
<evidence type="ECO:0000313" key="8">
    <source>
        <dbReference type="EMBL" id="KAJ6756834.1"/>
    </source>
</evidence>
<dbReference type="Proteomes" id="UP001151532">
    <property type="component" value="Chromosome 16"/>
</dbReference>
<dbReference type="PROSITE" id="PS00141">
    <property type="entry name" value="ASP_PROTEASE"/>
    <property type="match status" value="1"/>
</dbReference>
<dbReference type="PANTHER" id="PTHR13683">
    <property type="entry name" value="ASPARTYL PROTEASES"/>
    <property type="match status" value="1"/>
</dbReference>
<feature type="signal peptide" evidence="6">
    <location>
        <begin position="1"/>
        <end position="30"/>
    </location>
</feature>
<feature type="chain" id="PRO_5040513028" description="Peptidase A1 domain-containing protein" evidence="6">
    <location>
        <begin position="31"/>
        <end position="870"/>
    </location>
</feature>
<reference evidence="8" key="1">
    <citation type="submission" date="2022-11" db="EMBL/GenBank/DDBJ databases">
        <authorList>
            <person name="Hyden B.L."/>
            <person name="Feng K."/>
            <person name="Yates T."/>
            <person name="Jawdy S."/>
            <person name="Smart L.B."/>
            <person name="Muchero W."/>
        </authorList>
    </citation>
    <scope>NUCLEOTIDE SEQUENCE</scope>
    <source>
        <tissue evidence="8">Shoot tip</tissue>
    </source>
</reference>
<comment type="similarity">
    <text evidence="1 3">Belongs to the peptidase A1 family.</text>
</comment>
<feature type="coiled-coil region" evidence="4">
    <location>
        <begin position="815"/>
        <end position="842"/>
    </location>
</feature>
<dbReference type="FunFam" id="2.40.70.10:FF:000031">
    <property type="entry name" value="Aspartyl protease AED1"/>
    <property type="match status" value="1"/>
</dbReference>
<feature type="compositionally biased region" description="Basic and acidic residues" evidence="5">
    <location>
        <begin position="590"/>
        <end position="599"/>
    </location>
</feature>
<sequence>MESISCRSLEGMIIWCMVCYLSLASSSSQAEPKAYVQSINQSSIHLNIYHVHGHGSSLTPNSSSLLSDVLFHDEEHVKALSDRLANKGLGSGSVKPPKSGYLVEPNSASIPLNPGLSIGSGNYYVKLGIGSPPKYYAMILDTGSSLSWLQCRPCVVRCYAQADPIYDPSVSKTYKKLSCASAECSRLKAATLNDPLCETDSNACVYTASYGDTSFSIGYLSQDLLTLTSSQTLPQFTYGCGQENQGLFGRAAGIIGLSRDKLSMLAQLSTKYGHAFSYCLPTATSGSSGGGFLSIGSISPTHYKFTPMLTDSKIPSLYFLRLTAITVSGRALGLTAAMYRVPTLLDSGTVITRLPMSMYAALRQAFVKIMSTKYAQAPAYSILDTCFKGSLKSLSAVPEIKMIFQGGADLTLRAPNILIEADQGITCLAFAGSSGSNQVAIIGNRQQQTYSIAYDVSTSRIGFAPGSIWFEPPFVINSAEINLATKFYCPGKESNNMGCISSKLVSGSLSFQEELTKNMQRSANETPALEELAISGNINDHFFALVCTANKVACKYKSGSSSDKSNKPDVEPDTSLKKTKPEFNSSLEQGEEKHTGLEAKLRVSMGLKKREGTTREYGVGKSFHTIEEFDALIEKLNLSKEQKIGYDGEDDGSVTGVKLNHFRSSTHASEHSKDSNNIQETNSHMNDSSPPEANSTMEENLTSSTSELAGRKRIAIPSRSNTAAESTVVEDSSQGHVLKKGFKRKSIAKRLESIEIPQIIEFPAVTGLKEWLRVGGQVYSADAYVTPKFGSYSFPINSSTSNECNEEDIFNPELVAACEESMEQLEAEADNILKQIVEKLEEESGLDKQAKDDFLSHNSTDQDACLSSQA</sequence>
<feature type="domain" description="Peptidase A1" evidence="7">
    <location>
        <begin position="123"/>
        <end position="464"/>
    </location>
</feature>
<accession>A0A9Q0VY28</accession>
<gene>
    <name evidence="8" type="ORF">OIU79_029090</name>
</gene>
<feature type="active site" evidence="2">
    <location>
        <position position="346"/>
    </location>
</feature>
<feature type="region of interest" description="Disordered" evidence="5">
    <location>
        <begin position="848"/>
        <end position="870"/>
    </location>
</feature>
<feature type="compositionally biased region" description="Polar residues" evidence="5">
    <location>
        <begin position="856"/>
        <end position="870"/>
    </location>
</feature>
<dbReference type="InterPro" id="IPR032799">
    <property type="entry name" value="TAXi_C"/>
</dbReference>
<organism evidence="8 9">
    <name type="scientific">Salix purpurea</name>
    <name type="common">Purple osier willow</name>
    <dbReference type="NCBI Taxonomy" id="77065"/>
    <lineage>
        <taxon>Eukaryota</taxon>
        <taxon>Viridiplantae</taxon>
        <taxon>Streptophyta</taxon>
        <taxon>Embryophyta</taxon>
        <taxon>Tracheophyta</taxon>
        <taxon>Spermatophyta</taxon>
        <taxon>Magnoliopsida</taxon>
        <taxon>eudicotyledons</taxon>
        <taxon>Gunneridae</taxon>
        <taxon>Pentapetalae</taxon>
        <taxon>rosids</taxon>
        <taxon>fabids</taxon>
        <taxon>Malpighiales</taxon>
        <taxon>Salicaceae</taxon>
        <taxon>Saliceae</taxon>
        <taxon>Salix</taxon>
    </lineage>
</organism>
<feature type="region of interest" description="Disordered" evidence="5">
    <location>
        <begin position="664"/>
        <end position="735"/>
    </location>
</feature>
<dbReference type="GO" id="GO:0006508">
    <property type="term" value="P:proteolysis"/>
    <property type="evidence" value="ECO:0007669"/>
    <property type="project" value="UniProtKB-KW"/>
</dbReference>
<feature type="compositionally biased region" description="Polar residues" evidence="5">
    <location>
        <begin position="675"/>
        <end position="707"/>
    </location>
</feature>
<dbReference type="GO" id="GO:0004190">
    <property type="term" value="F:aspartic-type endopeptidase activity"/>
    <property type="evidence" value="ECO:0007669"/>
    <property type="project" value="UniProtKB-KW"/>
</dbReference>
<dbReference type="FunFam" id="2.40.70.10:FF:000013">
    <property type="entry name" value="Aspartyl protease AED1"/>
    <property type="match status" value="1"/>
</dbReference>
<evidence type="ECO:0000256" key="1">
    <source>
        <dbReference type="ARBA" id="ARBA00007447"/>
    </source>
</evidence>
<feature type="region of interest" description="Disordered" evidence="5">
    <location>
        <begin position="557"/>
        <end position="599"/>
    </location>
</feature>
<dbReference type="AlphaFoldDB" id="A0A9Q0VY28"/>
<evidence type="ECO:0000313" key="9">
    <source>
        <dbReference type="Proteomes" id="UP001151532"/>
    </source>
</evidence>
<name>A0A9Q0VY28_SALPP</name>
<dbReference type="InterPro" id="IPR001969">
    <property type="entry name" value="Aspartic_peptidase_AS"/>
</dbReference>
<evidence type="ECO:0000256" key="5">
    <source>
        <dbReference type="SAM" id="MobiDB-lite"/>
    </source>
</evidence>
<dbReference type="InterPro" id="IPR033873">
    <property type="entry name" value="CND41-like"/>
</dbReference>
<dbReference type="Gene3D" id="2.40.70.10">
    <property type="entry name" value="Acid Proteases"/>
    <property type="match status" value="2"/>
</dbReference>
<feature type="compositionally biased region" description="Basic and acidic residues" evidence="5">
    <location>
        <begin position="564"/>
        <end position="581"/>
    </location>
</feature>
<dbReference type="Pfam" id="PF14541">
    <property type="entry name" value="TAXi_C"/>
    <property type="match status" value="1"/>
</dbReference>
<dbReference type="InterPro" id="IPR032861">
    <property type="entry name" value="TAXi_N"/>
</dbReference>
<evidence type="ECO:0000256" key="4">
    <source>
        <dbReference type="SAM" id="Coils"/>
    </source>
</evidence>